<dbReference type="Proteomes" id="UP000729402">
    <property type="component" value="Unassembled WGS sequence"/>
</dbReference>
<feature type="compositionally biased region" description="Polar residues" evidence="1">
    <location>
        <begin position="30"/>
        <end position="42"/>
    </location>
</feature>
<evidence type="ECO:0000313" key="2">
    <source>
        <dbReference type="EMBL" id="KAG8050941.1"/>
    </source>
</evidence>
<accession>A0A8J5V8L1</accession>
<dbReference type="PANTHER" id="PTHR24121:SF21">
    <property type="entry name" value="ANKYRIN REPEAT FAMILY PROTEIN"/>
    <property type="match status" value="1"/>
</dbReference>
<sequence length="193" mass="20517">MRAGRWEPQLLRAPSRSPFGHSLPHPPNPSRRSISTSPPQPHSCTWSRASLLLRRGSSLLTARDAALDTPLHLSAHVGAHKVVALLVAASSSTSPPSLCALTRATNRRGETTLQDVVRGGHEATAHALVVMDPGLPGLCGGVGESLMYMAAVTVSLSIRSILDLRLGQHHRHVLATAPQASLCSIDYSMPRPC</sequence>
<dbReference type="OrthoDB" id="10648052at2759"/>
<dbReference type="PANTHER" id="PTHR24121">
    <property type="entry name" value="NO MECHANORECEPTOR POTENTIAL C, ISOFORM D-RELATED"/>
    <property type="match status" value="1"/>
</dbReference>
<organism evidence="2 3">
    <name type="scientific">Zizania palustris</name>
    <name type="common">Northern wild rice</name>
    <dbReference type="NCBI Taxonomy" id="103762"/>
    <lineage>
        <taxon>Eukaryota</taxon>
        <taxon>Viridiplantae</taxon>
        <taxon>Streptophyta</taxon>
        <taxon>Embryophyta</taxon>
        <taxon>Tracheophyta</taxon>
        <taxon>Spermatophyta</taxon>
        <taxon>Magnoliopsida</taxon>
        <taxon>Liliopsida</taxon>
        <taxon>Poales</taxon>
        <taxon>Poaceae</taxon>
        <taxon>BOP clade</taxon>
        <taxon>Oryzoideae</taxon>
        <taxon>Oryzeae</taxon>
        <taxon>Zizaniinae</taxon>
        <taxon>Zizania</taxon>
    </lineage>
</organism>
<dbReference type="EMBL" id="JAAALK010000289">
    <property type="protein sequence ID" value="KAG8050941.1"/>
    <property type="molecule type" value="Genomic_DNA"/>
</dbReference>
<proteinExistence type="predicted"/>
<gene>
    <name evidence="2" type="ORF">GUJ93_ZPchr0009g1058</name>
</gene>
<comment type="caution">
    <text evidence="2">The sequence shown here is derived from an EMBL/GenBank/DDBJ whole genome shotgun (WGS) entry which is preliminary data.</text>
</comment>
<keyword evidence="3" id="KW-1185">Reference proteome</keyword>
<reference evidence="2" key="2">
    <citation type="submission" date="2021-02" db="EMBL/GenBank/DDBJ databases">
        <authorList>
            <person name="Kimball J.A."/>
            <person name="Haas M.W."/>
            <person name="Macchietto M."/>
            <person name="Kono T."/>
            <person name="Duquette J."/>
            <person name="Shao M."/>
        </authorList>
    </citation>
    <scope>NUCLEOTIDE SEQUENCE</scope>
    <source>
        <tissue evidence="2">Fresh leaf tissue</tissue>
    </source>
</reference>
<evidence type="ECO:0000256" key="1">
    <source>
        <dbReference type="SAM" id="MobiDB-lite"/>
    </source>
</evidence>
<dbReference type="AlphaFoldDB" id="A0A8J5V8L1"/>
<feature type="region of interest" description="Disordered" evidence="1">
    <location>
        <begin position="1"/>
        <end position="42"/>
    </location>
</feature>
<evidence type="ECO:0000313" key="3">
    <source>
        <dbReference type="Proteomes" id="UP000729402"/>
    </source>
</evidence>
<protein>
    <submittedName>
        <fullName evidence="2">Uncharacterized protein</fullName>
    </submittedName>
</protein>
<reference evidence="2" key="1">
    <citation type="journal article" date="2021" name="bioRxiv">
        <title>Whole Genome Assembly and Annotation of Northern Wild Rice, Zizania palustris L., Supports a Whole Genome Duplication in the Zizania Genus.</title>
        <authorList>
            <person name="Haas M."/>
            <person name="Kono T."/>
            <person name="Macchietto M."/>
            <person name="Millas R."/>
            <person name="McGilp L."/>
            <person name="Shao M."/>
            <person name="Duquette J."/>
            <person name="Hirsch C.N."/>
            <person name="Kimball J."/>
        </authorList>
    </citation>
    <scope>NUCLEOTIDE SEQUENCE</scope>
    <source>
        <tissue evidence="2">Fresh leaf tissue</tissue>
    </source>
</reference>
<name>A0A8J5V8L1_ZIZPA</name>